<gene>
    <name evidence="1" type="ORF">H2198_008405</name>
</gene>
<sequence>MCGVPSSSRTGVSRNVTPMTSPLVPIKVDDMILDAAWPLEVAGPLCRPQHEVEDSLGNVDQVSYDEAEMRHTMGLPQYFQRLTSPELEGHDESIIDIDSCDTGSNLLARRSETVMVTPRPLPLMYKTFMSSRLTNSTPILCNLSLSESQSSVSLWATTDTKPMTPRMLFYPDNRVPVYKHSLLPGVGSFPSVKHPSADTVTPMHKDAPYSIHFVKPQMQSVDQHSAHEYEPCGVKYHFEDREDRDVMRQTIFDKTLLVAVGVDKVWIKDKTACVTESLTLWQQHPVDGQPPDVTITFPYYTKPNSAAPECVIEYLVCPRENFVEDLRKAKREHKTLCLDVLPMPRLESDHEDDVGARQGSVYTVATSSTNASIRSTRSIRSICSRLSRRSSGAAFSPRDDITDVTIKFSESKEEYVTDKITFLNKLIQQFASRSQE</sequence>
<protein>
    <submittedName>
        <fullName evidence="1">Uncharacterized protein</fullName>
    </submittedName>
</protein>
<evidence type="ECO:0000313" key="1">
    <source>
        <dbReference type="EMBL" id="KAJ9652317.1"/>
    </source>
</evidence>
<keyword evidence="2" id="KW-1185">Reference proteome</keyword>
<accession>A0ACC2ZX91</accession>
<evidence type="ECO:0000313" key="2">
    <source>
        <dbReference type="Proteomes" id="UP001172386"/>
    </source>
</evidence>
<dbReference type="Proteomes" id="UP001172386">
    <property type="component" value="Unassembled WGS sequence"/>
</dbReference>
<organism evidence="1 2">
    <name type="scientific">Neophaeococcomyces mojaviensis</name>
    <dbReference type="NCBI Taxonomy" id="3383035"/>
    <lineage>
        <taxon>Eukaryota</taxon>
        <taxon>Fungi</taxon>
        <taxon>Dikarya</taxon>
        <taxon>Ascomycota</taxon>
        <taxon>Pezizomycotina</taxon>
        <taxon>Eurotiomycetes</taxon>
        <taxon>Chaetothyriomycetidae</taxon>
        <taxon>Chaetothyriales</taxon>
        <taxon>Chaetothyriales incertae sedis</taxon>
        <taxon>Neophaeococcomyces</taxon>
    </lineage>
</organism>
<proteinExistence type="predicted"/>
<name>A0ACC2ZX91_9EURO</name>
<comment type="caution">
    <text evidence="1">The sequence shown here is derived from an EMBL/GenBank/DDBJ whole genome shotgun (WGS) entry which is preliminary data.</text>
</comment>
<reference evidence="1" key="1">
    <citation type="submission" date="2022-10" db="EMBL/GenBank/DDBJ databases">
        <title>Culturing micro-colonial fungi from biological soil crusts in the Mojave desert and describing Neophaeococcomyces mojavensis, and introducing the new genera and species Taxawa tesnikishii.</title>
        <authorList>
            <person name="Kurbessoian T."/>
            <person name="Stajich J.E."/>
        </authorList>
    </citation>
    <scope>NUCLEOTIDE SEQUENCE</scope>
    <source>
        <strain evidence="1">JES_112</strain>
    </source>
</reference>
<dbReference type="EMBL" id="JAPDRQ010000204">
    <property type="protein sequence ID" value="KAJ9652317.1"/>
    <property type="molecule type" value="Genomic_DNA"/>
</dbReference>